<proteinExistence type="predicted"/>
<comment type="caution">
    <text evidence="4">The sequence shown here is derived from an EMBL/GenBank/DDBJ whole genome shotgun (WGS) entry which is preliminary data.</text>
</comment>
<keyword evidence="2" id="KW-0732">Signal</keyword>
<accession>A0A148KKL6</accession>
<dbReference type="AlphaFoldDB" id="A0A148KKL6"/>
<evidence type="ECO:0000256" key="2">
    <source>
        <dbReference type="SAM" id="SignalP"/>
    </source>
</evidence>
<feature type="chain" id="PRO_5007550135" description="Peptidase S9 prolyl oligopeptidase catalytic domain-containing protein" evidence="2">
    <location>
        <begin position="20"/>
        <end position="327"/>
    </location>
</feature>
<dbReference type="GO" id="GO:0006508">
    <property type="term" value="P:proteolysis"/>
    <property type="evidence" value="ECO:0007669"/>
    <property type="project" value="InterPro"/>
</dbReference>
<feature type="domain" description="Peptidase S9 prolyl oligopeptidase catalytic" evidence="3">
    <location>
        <begin position="129"/>
        <end position="325"/>
    </location>
</feature>
<sequence>MKLFLVFFYLTLISTFCHADYQINDAKSCFRGSFESYESWLAYSASKKNFNKERFLASFPKSKFNERKDTLECVDFTYQVDGFTVEGYYLKPKHQHNKKLPLVIYNRGGNADYGYMGFNKKIDFIADIATSGYLVIGSQYRGASARFIKNNGQDEFGGNDVNDVIALVEIAKAMPDVDTSNIALVGWSRGVMQAYQAATRLNNVKAMVAIAGNADAEKALARRPEMEKVYQARIPNFQSNRAKELAKRSVIRWIDKLPTEMPILLVHGSEDKHVNVEQSKLLATALSEQGYPHKLVIYEGDDHGLLKSRADLFEQSISWLNSYLKAN</sequence>
<dbReference type="InterPro" id="IPR001375">
    <property type="entry name" value="Peptidase_S9_cat"/>
</dbReference>
<evidence type="ECO:0000313" key="5">
    <source>
        <dbReference type="Proteomes" id="UP000070299"/>
    </source>
</evidence>
<evidence type="ECO:0000313" key="4">
    <source>
        <dbReference type="EMBL" id="KXI26819.1"/>
    </source>
</evidence>
<dbReference type="Gene3D" id="3.40.50.1820">
    <property type="entry name" value="alpha/beta hydrolase"/>
    <property type="match status" value="1"/>
</dbReference>
<dbReference type="InterPro" id="IPR029058">
    <property type="entry name" value="AB_hydrolase_fold"/>
</dbReference>
<dbReference type="RefSeq" id="WP_068382300.1">
    <property type="nucleotide sequence ID" value="NZ_LSNE01000020.1"/>
</dbReference>
<dbReference type="Proteomes" id="UP000070299">
    <property type="component" value="Unassembled WGS sequence"/>
</dbReference>
<dbReference type="PANTHER" id="PTHR42776:SF27">
    <property type="entry name" value="DIPEPTIDYL PEPTIDASE FAMILY MEMBER 6"/>
    <property type="match status" value="1"/>
</dbReference>
<evidence type="ECO:0000259" key="3">
    <source>
        <dbReference type="Pfam" id="PF00326"/>
    </source>
</evidence>
<dbReference type="GO" id="GO:0004252">
    <property type="term" value="F:serine-type endopeptidase activity"/>
    <property type="evidence" value="ECO:0007669"/>
    <property type="project" value="TreeGrafter"/>
</dbReference>
<dbReference type="PANTHER" id="PTHR42776">
    <property type="entry name" value="SERINE PEPTIDASE S9 FAMILY MEMBER"/>
    <property type="match status" value="1"/>
</dbReference>
<keyword evidence="5" id="KW-1185">Reference proteome</keyword>
<dbReference type="OrthoDB" id="9812921at2"/>
<dbReference type="Pfam" id="PF00326">
    <property type="entry name" value="Peptidase_S9"/>
    <property type="match status" value="1"/>
</dbReference>
<reference evidence="5" key="1">
    <citation type="submission" date="2016-02" db="EMBL/GenBank/DDBJ databases">
        <authorList>
            <person name="Schultz-Johansen M."/>
            <person name="Glaring M.A."/>
            <person name="Bech P.K."/>
            <person name="Stougaard P."/>
        </authorList>
    </citation>
    <scope>NUCLEOTIDE SEQUENCE [LARGE SCALE GENOMIC DNA]</scope>
    <source>
        <strain evidence="5">S66</strain>
    </source>
</reference>
<dbReference type="EMBL" id="LSNE01000020">
    <property type="protein sequence ID" value="KXI26819.1"/>
    <property type="molecule type" value="Genomic_DNA"/>
</dbReference>
<protein>
    <recommendedName>
        <fullName evidence="3">Peptidase S9 prolyl oligopeptidase catalytic domain-containing protein</fullName>
    </recommendedName>
</protein>
<dbReference type="STRING" id="1799789.AX660_03365"/>
<name>A0A148KKL6_9ALTE</name>
<gene>
    <name evidence="4" type="ORF">AX660_03365</name>
</gene>
<organism evidence="4 5">
    <name type="scientific">Paraglaciecola hydrolytica</name>
    <dbReference type="NCBI Taxonomy" id="1799789"/>
    <lineage>
        <taxon>Bacteria</taxon>
        <taxon>Pseudomonadati</taxon>
        <taxon>Pseudomonadota</taxon>
        <taxon>Gammaproteobacteria</taxon>
        <taxon>Alteromonadales</taxon>
        <taxon>Alteromonadaceae</taxon>
        <taxon>Paraglaciecola</taxon>
    </lineage>
</organism>
<dbReference type="SUPFAM" id="SSF53474">
    <property type="entry name" value="alpha/beta-Hydrolases"/>
    <property type="match status" value="1"/>
</dbReference>
<evidence type="ECO:0000256" key="1">
    <source>
        <dbReference type="ARBA" id="ARBA00022801"/>
    </source>
</evidence>
<feature type="signal peptide" evidence="2">
    <location>
        <begin position="1"/>
        <end position="19"/>
    </location>
</feature>
<keyword evidence="1" id="KW-0378">Hydrolase</keyword>